<proteinExistence type="predicted"/>
<gene>
    <name evidence="1" type="ORF">SAMN04489764_0634</name>
</gene>
<sequence>MSFYRARWRGTDYEANPDPRHDGVWVRLRRAEPAEGFEEVEPGLYVRAVPLAECEAVFHVMLVCEWRGAPCRVHAERPGELLVEYTGGLLPVARKLGMERVERGVHRRWVARDEVVGLREEAVLLQF</sequence>
<evidence type="ECO:0000313" key="1">
    <source>
        <dbReference type="EMBL" id="SDQ42606.1"/>
    </source>
</evidence>
<organism evidence="1 2">
    <name type="scientific">Thermostaphylospora chromogena</name>
    <dbReference type="NCBI Taxonomy" id="35622"/>
    <lineage>
        <taxon>Bacteria</taxon>
        <taxon>Bacillati</taxon>
        <taxon>Actinomycetota</taxon>
        <taxon>Actinomycetes</taxon>
        <taxon>Streptosporangiales</taxon>
        <taxon>Thermomonosporaceae</taxon>
        <taxon>Thermostaphylospora</taxon>
    </lineage>
</organism>
<dbReference type="AlphaFoldDB" id="A0A1H1ATY7"/>
<dbReference type="STRING" id="35622.SAMN04489764_0634"/>
<protein>
    <submittedName>
        <fullName evidence="1">Uncharacterized protein</fullName>
    </submittedName>
</protein>
<keyword evidence="2" id="KW-1185">Reference proteome</keyword>
<evidence type="ECO:0000313" key="2">
    <source>
        <dbReference type="Proteomes" id="UP000217103"/>
    </source>
</evidence>
<dbReference type="OrthoDB" id="4640847at2"/>
<dbReference type="RefSeq" id="WP_093257589.1">
    <property type="nucleotide sequence ID" value="NZ_FNKK01000002.1"/>
</dbReference>
<dbReference type="EMBL" id="FNKK01000002">
    <property type="protein sequence ID" value="SDQ42606.1"/>
    <property type="molecule type" value="Genomic_DNA"/>
</dbReference>
<reference evidence="1 2" key="1">
    <citation type="submission" date="2016-10" db="EMBL/GenBank/DDBJ databases">
        <authorList>
            <person name="de Groot N.N."/>
        </authorList>
    </citation>
    <scope>NUCLEOTIDE SEQUENCE [LARGE SCALE GENOMIC DNA]</scope>
    <source>
        <strain evidence="1 2">DSM 43794</strain>
    </source>
</reference>
<accession>A0A1H1ATY7</accession>
<dbReference type="Proteomes" id="UP000217103">
    <property type="component" value="Unassembled WGS sequence"/>
</dbReference>
<name>A0A1H1ATY7_9ACTN</name>